<feature type="transmembrane region" description="Helical" evidence="2">
    <location>
        <begin position="167"/>
        <end position="188"/>
    </location>
</feature>
<evidence type="ECO:0000313" key="3">
    <source>
        <dbReference type="EMBL" id="CZR62398.1"/>
    </source>
</evidence>
<reference evidence="3 4" key="1">
    <citation type="submission" date="2016-03" db="EMBL/GenBank/DDBJ databases">
        <authorList>
            <person name="Ploux O."/>
        </authorList>
    </citation>
    <scope>NUCLEOTIDE SEQUENCE [LARGE SCALE GENOMIC DNA]</scope>
    <source>
        <strain evidence="3 4">UAMH 11012</strain>
    </source>
</reference>
<evidence type="ECO:0000313" key="4">
    <source>
        <dbReference type="Proteomes" id="UP000184330"/>
    </source>
</evidence>
<dbReference type="OrthoDB" id="10524363at2759"/>
<evidence type="ECO:0000256" key="1">
    <source>
        <dbReference type="SAM" id="MobiDB-lite"/>
    </source>
</evidence>
<keyword evidence="2" id="KW-1133">Transmembrane helix</keyword>
<feature type="region of interest" description="Disordered" evidence="1">
    <location>
        <begin position="216"/>
        <end position="242"/>
    </location>
</feature>
<feature type="region of interest" description="Disordered" evidence="1">
    <location>
        <begin position="140"/>
        <end position="161"/>
    </location>
</feature>
<dbReference type="EMBL" id="FJOG01000020">
    <property type="protein sequence ID" value="CZR62398.1"/>
    <property type="molecule type" value="Genomic_DNA"/>
</dbReference>
<feature type="compositionally biased region" description="Polar residues" evidence="1">
    <location>
        <begin position="224"/>
        <end position="235"/>
    </location>
</feature>
<dbReference type="Proteomes" id="UP000184330">
    <property type="component" value="Unassembled WGS sequence"/>
</dbReference>
<name>A0A1L7XBJ1_9HELO</name>
<proteinExistence type="predicted"/>
<keyword evidence="2" id="KW-0472">Membrane</keyword>
<sequence>MSSTPLPSVSATPSSCAYGYCGSSCLETSISICCTGSGSGNSSGTVQCGNGWFCSNTPGQCCHTANQEYCSGAGLCFDTAAGQSCCGPTVCPQNQTCASSGDRCCPKSQTVCATDWWLIPVSTSVTVISLTTTPTSHLTTTSITSSSVTSTGASMPSSGGLSSGAKGGIAVGSILGIAAIVGLVLLLLRSRKRNAHDNGTNPIYVTTQANDHDTDMTPAGDNNAWHNVPSSSDPSGQHELAVPPEYDNEAMNHVTYTPYRPPSMPTIPR</sequence>
<evidence type="ECO:0000256" key="2">
    <source>
        <dbReference type="SAM" id="Phobius"/>
    </source>
</evidence>
<accession>A0A1L7XBJ1</accession>
<feature type="compositionally biased region" description="Low complexity" evidence="1">
    <location>
        <begin position="140"/>
        <end position="160"/>
    </location>
</feature>
<protein>
    <submittedName>
        <fullName evidence="3">Uncharacterized protein</fullName>
    </submittedName>
</protein>
<dbReference type="AlphaFoldDB" id="A0A1L7XBJ1"/>
<organism evidence="3 4">
    <name type="scientific">Phialocephala subalpina</name>
    <dbReference type="NCBI Taxonomy" id="576137"/>
    <lineage>
        <taxon>Eukaryota</taxon>
        <taxon>Fungi</taxon>
        <taxon>Dikarya</taxon>
        <taxon>Ascomycota</taxon>
        <taxon>Pezizomycotina</taxon>
        <taxon>Leotiomycetes</taxon>
        <taxon>Helotiales</taxon>
        <taxon>Mollisiaceae</taxon>
        <taxon>Phialocephala</taxon>
        <taxon>Phialocephala fortinii species complex</taxon>
    </lineage>
</organism>
<gene>
    <name evidence="3" type="ORF">PAC_12295</name>
</gene>
<keyword evidence="4" id="KW-1185">Reference proteome</keyword>
<keyword evidence="2" id="KW-0812">Transmembrane</keyword>